<feature type="domain" description="RNase III" evidence="2">
    <location>
        <begin position="107"/>
        <end position="256"/>
    </location>
</feature>
<evidence type="ECO:0000256" key="1">
    <source>
        <dbReference type="SAM" id="MobiDB-lite"/>
    </source>
</evidence>
<dbReference type="Pfam" id="PF14622">
    <property type="entry name" value="Ribonucleas_3_3"/>
    <property type="match status" value="1"/>
</dbReference>
<proteinExistence type="predicted"/>
<feature type="region of interest" description="Disordered" evidence="1">
    <location>
        <begin position="34"/>
        <end position="60"/>
    </location>
</feature>
<organism evidence="3 4">
    <name type="scientific">Calycina marina</name>
    <dbReference type="NCBI Taxonomy" id="1763456"/>
    <lineage>
        <taxon>Eukaryota</taxon>
        <taxon>Fungi</taxon>
        <taxon>Dikarya</taxon>
        <taxon>Ascomycota</taxon>
        <taxon>Pezizomycotina</taxon>
        <taxon>Leotiomycetes</taxon>
        <taxon>Helotiales</taxon>
        <taxon>Pezizellaceae</taxon>
        <taxon>Calycina</taxon>
    </lineage>
</organism>
<dbReference type="GO" id="GO:0006396">
    <property type="term" value="P:RNA processing"/>
    <property type="evidence" value="ECO:0007669"/>
    <property type="project" value="InterPro"/>
</dbReference>
<dbReference type="InterPro" id="IPR000999">
    <property type="entry name" value="RNase_III_dom"/>
</dbReference>
<feature type="compositionally biased region" description="Low complexity" evidence="1">
    <location>
        <begin position="34"/>
        <end position="43"/>
    </location>
</feature>
<dbReference type="GO" id="GO:0004525">
    <property type="term" value="F:ribonuclease III activity"/>
    <property type="evidence" value="ECO:0007669"/>
    <property type="project" value="InterPro"/>
</dbReference>
<sequence>MASKATYRTGQLLIRRSRPSCQCLNSPLILTSSRQISTSSPRSVPEYETEKKERPRWSYTPEGMKAPYPVKIKDPAQAWECNSDPIKLDQFYIRFLGPGGDKVLTDETKWLAITHKSFDQGRRGFNDRLAFLGRRIITLQTTLALLNSSVATKTQTISSIEDGRVPIEHPALQGLNNLTSAPIDEVLTKYRLGGLATQAGMRDIMRWKPRLTQNLERSGIDVALTTSLYAVIGAIDLERGMDVANQVTREKILKPLGIS</sequence>
<name>A0A9P7YZ99_9HELO</name>
<evidence type="ECO:0000313" key="4">
    <source>
        <dbReference type="Proteomes" id="UP000887226"/>
    </source>
</evidence>
<dbReference type="SUPFAM" id="SSF69065">
    <property type="entry name" value="RNase III domain-like"/>
    <property type="match status" value="1"/>
</dbReference>
<dbReference type="Proteomes" id="UP000887226">
    <property type="component" value="Unassembled WGS sequence"/>
</dbReference>
<keyword evidence="4" id="KW-1185">Reference proteome</keyword>
<gene>
    <name evidence="3" type="ORF">BJ878DRAFT_156257</name>
</gene>
<dbReference type="InterPro" id="IPR036389">
    <property type="entry name" value="RNase_III_sf"/>
</dbReference>
<dbReference type="AlphaFoldDB" id="A0A9P7YZ99"/>
<dbReference type="Gene3D" id="1.10.1520.10">
    <property type="entry name" value="Ribonuclease III domain"/>
    <property type="match status" value="1"/>
</dbReference>
<accession>A0A9P7YZ99</accession>
<reference evidence="3" key="1">
    <citation type="journal article" date="2021" name="IMA Fungus">
        <title>Genomic characterization of three marine fungi, including Emericellopsis atlantica sp. nov. with signatures of a generalist lifestyle and marine biomass degradation.</title>
        <authorList>
            <person name="Hagestad O.C."/>
            <person name="Hou L."/>
            <person name="Andersen J.H."/>
            <person name="Hansen E.H."/>
            <person name="Altermark B."/>
            <person name="Li C."/>
            <person name="Kuhnert E."/>
            <person name="Cox R.J."/>
            <person name="Crous P.W."/>
            <person name="Spatafora J.W."/>
            <person name="Lail K."/>
            <person name="Amirebrahimi M."/>
            <person name="Lipzen A."/>
            <person name="Pangilinan J."/>
            <person name="Andreopoulos W."/>
            <person name="Hayes R.D."/>
            <person name="Ng V."/>
            <person name="Grigoriev I.V."/>
            <person name="Jackson S.A."/>
            <person name="Sutton T.D.S."/>
            <person name="Dobson A.D.W."/>
            <person name="Rama T."/>
        </authorList>
    </citation>
    <scope>NUCLEOTIDE SEQUENCE</scope>
    <source>
        <strain evidence="3">TRa3180A</strain>
    </source>
</reference>
<dbReference type="PANTHER" id="PTHR28160">
    <property type="entry name" value="54S RIBOSOMAL PROTEIN L15, MITOCHONDRIAL"/>
    <property type="match status" value="1"/>
</dbReference>
<dbReference type="GO" id="GO:0032543">
    <property type="term" value="P:mitochondrial translation"/>
    <property type="evidence" value="ECO:0007669"/>
    <property type="project" value="InterPro"/>
</dbReference>
<protein>
    <submittedName>
        <fullName evidence="3">Ribonuclease-III-like-domain-containing protein</fullName>
    </submittedName>
</protein>
<evidence type="ECO:0000313" key="3">
    <source>
        <dbReference type="EMBL" id="KAG9242704.1"/>
    </source>
</evidence>
<evidence type="ECO:0000259" key="2">
    <source>
        <dbReference type="Pfam" id="PF14622"/>
    </source>
</evidence>
<dbReference type="EMBL" id="MU254045">
    <property type="protein sequence ID" value="KAG9242704.1"/>
    <property type="molecule type" value="Genomic_DNA"/>
</dbReference>
<comment type="caution">
    <text evidence="3">The sequence shown here is derived from an EMBL/GenBank/DDBJ whole genome shotgun (WGS) entry which is preliminary data.</text>
</comment>
<dbReference type="OrthoDB" id="2281895at2759"/>
<dbReference type="FunFam" id="1.10.1520.10:FF:000018">
    <property type="entry name" value="RNase III domain protein"/>
    <property type="match status" value="1"/>
</dbReference>
<dbReference type="PANTHER" id="PTHR28160:SF1">
    <property type="entry name" value="LARGE RIBOSOMAL SUBUNIT PROTEIN ML57"/>
    <property type="match status" value="1"/>
</dbReference>
<dbReference type="InterPro" id="IPR040030">
    <property type="entry name" value="Ribosomal_mL57"/>
</dbReference>
<dbReference type="GO" id="GO:0003735">
    <property type="term" value="F:structural constituent of ribosome"/>
    <property type="evidence" value="ECO:0007669"/>
    <property type="project" value="InterPro"/>
</dbReference>
<dbReference type="GO" id="GO:0005762">
    <property type="term" value="C:mitochondrial large ribosomal subunit"/>
    <property type="evidence" value="ECO:0007669"/>
    <property type="project" value="InterPro"/>
</dbReference>